<evidence type="ECO:0000256" key="5">
    <source>
        <dbReference type="SAM" id="MobiDB-lite"/>
    </source>
</evidence>
<feature type="compositionally biased region" description="Polar residues" evidence="5">
    <location>
        <begin position="234"/>
        <end position="245"/>
    </location>
</feature>
<evidence type="ECO:0000259" key="6">
    <source>
        <dbReference type="PROSITE" id="PS50089"/>
    </source>
</evidence>
<evidence type="ECO:0000256" key="2">
    <source>
        <dbReference type="ARBA" id="ARBA00022771"/>
    </source>
</evidence>
<dbReference type="Pfam" id="PF13639">
    <property type="entry name" value="zf-RING_2"/>
    <property type="match status" value="1"/>
</dbReference>
<feature type="domain" description="RING-type" evidence="6">
    <location>
        <begin position="791"/>
        <end position="833"/>
    </location>
</feature>
<feature type="compositionally biased region" description="Polar residues" evidence="5">
    <location>
        <begin position="633"/>
        <end position="651"/>
    </location>
</feature>
<feature type="compositionally biased region" description="Low complexity" evidence="5">
    <location>
        <begin position="10"/>
        <end position="26"/>
    </location>
</feature>
<protein>
    <recommendedName>
        <fullName evidence="10">FYVE-domain-containing protein</fullName>
    </recommendedName>
</protein>
<feature type="domain" description="FYVE-type" evidence="7">
    <location>
        <begin position="337"/>
        <end position="426"/>
    </location>
</feature>
<keyword evidence="9" id="KW-1185">Reference proteome</keyword>
<dbReference type="PROSITE" id="PS50089">
    <property type="entry name" value="ZF_RING_2"/>
    <property type="match status" value="1"/>
</dbReference>
<feature type="compositionally biased region" description="Low complexity" evidence="5">
    <location>
        <begin position="198"/>
        <end position="212"/>
    </location>
</feature>
<feature type="compositionally biased region" description="Polar residues" evidence="5">
    <location>
        <begin position="708"/>
        <end position="744"/>
    </location>
</feature>
<sequence length="837" mass="90618">MATTEPVHHQNQGQNQGQSQSQYQQPRQEEEEEEEALLDSVLAGPSSAFPPSAPLKPSSASTTITTSASASNLTSLALTKPGVSISAPSSSEPANGPTPPSSPSQHGAPTTTQAAAISLLSGPVDNQPDPTAMAATSSNSTTPPIHQQPTPPSTLPEDAAFPKAAADAVMEDPSPISPNPSREPYVVEHSHQPSDGASVSPVSPQSSDSSSILDDDIPTLDPNEAAFLLETDQMDSSNQENQQVVESVPTPVHLQQRPSQIPRFPSNSSNHSVHSDLPNLQIPQHSPPVPFQPHQTGPHYSFPYATTLPADPRRTSSRNQRAQQAPLSPEVPPWQPDSEVTSCPICRTGFSFFYRKHHCRKCGRVVCAPCSPHRIAIPKSYVVYPPNSIDAELAQSYIDANGNRRYEDGDEGVEVRICNNCLAGEHPSSGRIGQGRRQSIQSPSGGAGRFWQDTGPSAGGNGNNYVMPQGLGYQGGHGTPRRRTVSSASPFIQSHAALPTVTGGFPGALYHHQGIQQPHSLGSRSHHNGFFPGQNHPPYHSHPVHQPPPLQHPTPSYPHTGHQAFTFTPAQFYPSPQPSTHHHHHHHHHQRSISSSHAYSQYSPVNQPIRGLLDTSQQPTPAFSMPEHRQNLPIATQFMSSSSREQQTHSAPPQPQPRLKETDYCPICMAVLPPPNPVTNDESAREAHIQQCIENAVGGHDNSRRRSPSGTPSNPASLANTTMSSQPPQNLSTSPFQDPAQIQPTRHERSRRNTASNRAGGSGRMVVYTATEKDTFAMGNDAEADGQKAECVICFEEFEAGDVIARLECFCRYHKKCITDWFNRRTDGQCPVHAMNE</sequence>
<proteinExistence type="predicted"/>
<evidence type="ECO:0008006" key="10">
    <source>
        <dbReference type="Google" id="ProtNLM"/>
    </source>
</evidence>
<dbReference type="InterPro" id="IPR013083">
    <property type="entry name" value="Znf_RING/FYVE/PHD"/>
</dbReference>
<dbReference type="Pfam" id="PF01363">
    <property type="entry name" value="FYVE"/>
    <property type="match status" value="1"/>
</dbReference>
<evidence type="ECO:0000256" key="1">
    <source>
        <dbReference type="ARBA" id="ARBA00022723"/>
    </source>
</evidence>
<evidence type="ECO:0000259" key="7">
    <source>
        <dbReference type="PROSITE" id="PS50178"/>
    </source>
</evidence>
<dbReference type="SMART" id="SM00184">
    <property type="entry name" value="RING"/>
    <property type="match status" value="1"/>
</dbReference>
<feature type="compositionally biased region" description="Basic residues" evidence="5">
    <location>
        <begin position="580"/>
        <end position="591"/>
    </location>
</feature>
<dbReference type="PANTHER" id="PTHR23164:SF30">
    <property type="entry name" value="EARLY ENDOSOME ANTIGEN 1"/>
    <property type="match status" value="1"/>
</dbReference>
<feature type="region of interest" description="Disordered" evidence="5">
    <location>
        <begin position="1"/>
        <end position="334"/>
    </location>
</feature>
<dbReference type="GO" id="GO:0008270">
    <property type="term" value="F:zinc ion binding"/>
    <property type="evidence" value="ECO:0007669"/>
    <property type="project" value="UniProtKB-KW"/>
</dbReference>
<dbReference type="CDD" id="cd15737">
    <property type="entry name" value="FYVE2_Vac1p_like"/>
    <property type="match status" value="1"/>
</dbReference>
<keyword evidence="2 4" id="KW-0863">Zinc-finger</keyword>
<feature type="compositionally biased region" description="Polar residues" evidence="5">
    <location>
        <begin position="317"/>
        <end position="326"/>
    </location>
</feature>
<dbReference type="InterPro" id="IPR001841">
    <property type="entry name" value="Znf_RING"/>
</dbReference>
<evidence type="ECO:0000313" key="8">
    <source>
        <dbReference type="EMBL" id="KAK6340387.1"/>
    </source>
</evidence>
<dbReference type="CDD" id="cd16489">
    <property type="entry name" value="mRING-CH-C4HC2H_ZNRF"/>
    <property type="match status" value="1"/>
</dbReference>
<reference evidence="8 9" key="1">
    <citation type="submission" date="2019-10" db="EMBL/GenBank/DDBJ databases">
        <authorList>
            <person name="Palmer J.M."/>
        </authorList>
    </citation>
    <scope>NUCLEOTIDE SEQUENCE [LARGE SCALE GENOMIC DNA]</scope>
    <source>
        <strain evidence="8 9">TWF730</strain>
    </source>
</reference>
<dbReference type="Proteomes" id="UP001373714">
    <property type="component" value="Unassembled WGS sequence"/>
</dbReference>
<feature type="region of interest" description="Disordered" evidence="5">
    <location>
        <begin position="696"/>
        <end position="764"/>
    </location>
</feature>
<dbReference type="SUPFAM" id="SSF57850">
    <property type="entry name" value="RING/U-box"/>
    <property type="match status" value="1"/>
</dbReference>
<dbReference type="InterPro" id="IPR000306">
    <property type="entry name" value="Znf_FYVE"/>
</dbReference>
<evidence type="ECO:0000313" key="9">
    <source>
        <dbReference type="Proteomes" id="UP001373714"/>
    </source>
</evidence>
<dbReference type="InterPro" id="IPR017455">
    <property type="entry name" value="Znf_FYVE-rel"/>
</dbReference>
<organism evidence="8 9">
    <name type="scientific">Orbilia blumenaviensis</name>
    <dbReference type="NCBI Taxonomy" id="1796055"/>
    <lineage>
        <taxon>Eukaryota</taxon>
        <taxon>Fungi</taxon>
        <taxon>Dikarya</taxon>
        <taxon>Ascomycota</taxon>
        <taxon>Pezizomycotina</taxon>
        <taxon>Orbiliomycetes</taxon>
        <taxon>Orbiliales</taxon>
        <taxon>Orbiliaceae</taxon>
        <taxon>Orbilia</taxon>
    </lineage>
</organism>
<feature type="compositionally biased region" description="Low complexity" evidence="5">
    <location>
        <begin position="130"/>
        <end position="148"/>
    </location>
</feature>
<dbReference type="AlphaFoldDB" id="A0AAV9UGM0"/>
<keyword evidence="3" id="KW-0862">Zinc</keyword>
<dbReference type="Gene3D" id="3.30.40.10">
    <property type="entry name" value="Zinc/RING finger domain, C3HC4 (zinc finger)"/>
    <property type="match status" value="2"/>
</dbReference>
<evidence type="ECO:0000256" key="3">
    <source>
        <dbReference type="ARBA" id="ARBA00022833"/>
    </source>
</evidence>
<feature type="compositionally biased region" description="Polar residues" evidence="5">
    <location>
        <begin position="103"/>
        <end position="115"/>
    </location>
</feature>
<dbReference type="InterPro" id="IPR011011">
    <property type="entry name" value="Znf_FYVE_PHD"/>
</dbReference>
<evidence type="ECO:0000256" key="4">
    <source>
        <dbReference type="PROSITE-ProRule" id="PRU00175"/>
    </source>
</evidence>
<dbReference type="EMBL" id="JAVHNS010000011">
    <property type="protein sequence ID" value="KAK6340387.1"/>
    <property type="molecule type" value="Genomic_DNA"/>
</dbReference>
<dbReference type="PANTHER" id="PTHR23164">
    <property type="entry name" value="EARLY ENDOSOME ANTIGEN 1"/>
    <property type="match status" value="1"/>
</dbReference>
<accession>A0AAV9UGM0</accession>
<dbReference type="SMART" id="SM00064">
    <property type="entry name" value="FYVE"/>
    <property type="match status" value="1"/>
</dbReference>
<feature type="region of interest" description="Disordered" evidence="5">
    <location>
        <begin position="428"/>
        <end position="484"/>
    </location>
</feature>
<dbReference type="SUPFAM" id="SSF57903">
    <property type="entry name" value="FYVE/PHD zinc finger"/>
    <property type="match status" value="1"/>
</dbReference>
<feature type="compositionally biased region" description="Low complexity" evidence="5">
    <location>
        <begin position="592"/>
        <end position="603"/>
    </location>
</feature>
<feature type="compositionally biased region" description="Pro residues" evidence="5">
    <location>
        <begin position="545"/>
        <end position="556"/>
    </location>
</feature>
<comment type="caution">
    <text evidence="8">The sequence shown here is derived from an EMBL/GenBank/DDBJ whole genome shotgun (WGS) entry which is preliminary data.</text>
</comment>
<feature type="region of interest" description="Disordered" evidence="5">
    <location>
        <begin position="518"/>
        <end position="660"/>
    </location>
</feature>
<feature type="compositionally biased region" description="Low complexity" evidence="5">
    <location>
        <begin position="43"/>
        <end position="79"/>
    </location>
</feature>
<gene>
    <name evidence="8" type="ORF">TWF730_002146</name>
</gene>
<feature type="compositionally biased region" description="Low complexity" evidence="5">
    <location>
        <begin position="159"/>
        <end position="168"/>
    </location>
</feature>
<name>A0AAV9UGM0_9PEZI</name>
<keyword evidence="1" id="KW-0479">Metal-binding</keyword>
<dbReference type="PROSITE" id="PS50178">
    <property type="entry name" value="ZF_FYVE"/>
    <property type="match status" value="1"/>
</dbReference>